<comment type="similarity">
    <text evidence="1">Belongs to the bacterial solute-binding protein 3 family.</text>
</comment>
<evidence type="ECO:0000259" key="4">
    <source>
        <dbReference type="SMART" id="SM00062"/>
    </source>
</evidence>
<reference evidence="5 6" key="1">
    <citation type="submission" date="2016-02" db="EMBL/GenBank/DDBJ databases">
        <title>Complete genome sequencing and analysis of ATSB10, Dyella thiooxydans isolated from rhizosphere soil of sunflower (Helianthus annuus L.).</title>
        <authorList>
            <person name="Lee Y."/>
            <person name="Hwangbo K."/>
            <person name="Chung H."/>
            <person name="Yoo J."/>
            <person name="Kim K.Y."/>
            <person name="Sa T.M."/>
            <person name="Um Y."/>
            <person name="Madhaiyan M."/>
        </authorList>
    </citation>
    <scope>NUCLEOTIDE SEQUENCE [LARGE SCALE GENOMIC DNA]</scope>
    <source>
        <strain evidence="5 6">ATSB10</strain>
    </source>
</reference>
<dbReference type="RefSeq" id="WP_063673717.1">
    <property type="nucleotide sequence ID" value="NZ_CP014841.1"/>
</dbReference>
<name>A0A160N401_9GAMM</name>
<dbReference type="PANTHER" id="PTHR35936">
    <property type="entry name" value="MEMBRANE-BOUND LYTIC MUREIN TRANSGLYCOSYLASE F"/>
    <property type="match status" value="1"/>
</dbReference>
<feature type="domain" description="Solute-binding protein family 3/N-terminal" evidence="4">
    <location>
        <begin position="28"/>
        <end position="263"/>
    </location>
</feature>
<feature type="signal peptide" evidence="3">
    <location>
        <begin position="1"/>
        <end position="25"/>
    </location>
</feature>
<keyword evidence="6" id="KW-1185">Reference proteome</keyword>
<sequence>MSTCKPTFLATGLLVLLAAVVPAHASGQLKVCADPDYLPYSNQAGQGFENAVAQYVAKQLGATVDYTWADSRGHGGYSEWLARNLDSGHCDVVMSMPYGNQEELTTDPYYVSSYVFVFKKDKGYDLTDLNSPDLHKLKIGFESDTPVEAGLQLRGMVQAAKAYDVGGKAGVSPRSVLDDLESGKIDVMITWQPAIGAFLKDYPDLTTVTLPNSRATGSPEMYTFPMSMAVRQGDTALKQRLDRLIKAHDGELKAILRQHGVETHPEPAAGMDGMANL</sequence>
<dbReference type="STRING" id="445710.ATSB10_32670"/>
<organism evidence="5 6">
    <name type="scientific">Dyella thiooxydans</name>
    <dbReference type="NCBI Taxonomy" id="445710"/>
    <lineage>
        <taxon>Bacteria</taxon>
        <taxon>Pseudomonadati</taxon>
        <taxon>Pseudomonadota</taxon>
        <taxon>Gammaproteobacteria</taxon>
        <taxon>Lysobacterales</taxon>
        <taxon>Rhodanobacteraceae</taxon>
        <taxon>Dyella</taxon>
    </lineage>
</organism>
<dbReference type="Gene3D" id="3.40.190.10">
    <property type="entry name" value="Periplasmic binding protein-like II"/>
    <property type="match status" value="2"/>
</dbReference>
<dbReference type="Proteomes" id="UP000077255">
    <property type="component" value="Chromosome"/>
</dbReference>
<dbReference type="SUPFAM" id="SSF53850">
    <property type="entry name" value="Periplasmic binding protein-like II"/>
    <property type="match status" value="1"/>
</dbReference>
<protein>
    <recommendedName>
        <fullName evidence="4">Solute-binding protein family 3/N-terminal domain-containing protein</fullName>
    </recommendedName>
</protein>
<evidence type="ECO:0000256" key="1">
    <source>
        <dbReference type="ARBA" id="ARBA00010333"/>
    </source>
</evidence>
<dbReference type="InterPro" id="IPR001638">
    <property type="entry name" value="Solute-binding_3/MltF_N"/>
</dbReference>
<dbReference type="PATRIC" id="fig|445710.3.peg.3268"/>
<dbReference type="AlphaFoldDB" id="A0A160N401"/>
<dbReference type="EMBL" id="CP014841">
    <property type="protein sequence ID" value="AND70721.1"/>
    <property type="molecule type" value="Genomic_DNA"/>
</dbReference>
<evidence type="ECO:0000313" key="5">
    <source>
        <dbReference type="EMBL" id="AND70721.1"/>
    </source>
</evidence>
<dbReference type="Pfam" id="PF00497">
    <property type="entry name" value="SBP_bac_3"/>
    <property type="match status" value="1"/>
</dbReference>
<evidence type="ECO:0000256" key="2">
    <source>
        <dbReference type="ARBA" id="ARBA00022729"/>
    </source>
</evidence>
<dbReference type="PANTHER" id="PTHR35936:SF17">
    <property type="entry name" value="ARGININE-BINDING EXTRACELLULAR PROTEIN ARTP"/>
    <property type="match status" value="1"/>
</dbReference>
<dbReference type="KEGG" id="dtx:ATSB10_32670"/>
<keyword evidence="2 3" id="KW-0732">Signal</keyword>
<evidence type="ECO:0000256" key="3">
    <source>
        <dbReference type="SAM" id="SignalP"/>
    </source>
</evidence>
<evidence type="ECO:0000313" key="6">
    <source>
        <dbReference type="Proteomes" id="UP000077255"/>
    </source>
</evidence>
<dbReference type="SMART" id="SM00062">
    <property type="entry name" value="PBPb"/>
    <property type="match status" value="1"/>
</dbReference>
<gene>
    <name evidence="5" type="ORF">ATSB10_32670</name>
</gene>
<accession>A0A160N401</accession>
<proteinExistence type="inferred from homology"/>
<feature type="chain" id="PRO_5007818657" description="Solute-binding protein family 3/N-terminal domain-containing protein" evidence="3">
    <location>
        <begin position="26"/>
        <end position="277"/>
    </location>
</feature>